<reference evidence="5" key="1">
    <citation type="submission" date="2017-02" db="UniProtKB">
        <authorList>
            <consortium name="WormBaseParasite"/>
        </authorList>
    </citation>
    <scope>IDENTIFICATION</scope>
</reference>
<sequence>MESLPSARIVHLYRWQGANGYGFVLKEEKSKKEFCIKSVEAGLPAEAAGVMTNDCVIEVNGRLASSMTYNDVVEEIKRDPQKVTLMLLQPYEKQVLKRRGIELSSKTCSAQIVIGRRQRDDTTSMVCEKMSADTISKSLINCDAGTAAMLNKQKLDLLSSL</sequence>
<evidence type="ECO:0000256" key="1">
    <source>
        <dbReference type="ARBA" id="ARBA00022737"/>
    </source>
</evidence>
<dbReference type="GO" id="GO:0043495">
    <property type="term" value="F:protein-membrane adaptor activity"/>
    <property type="evidence" value="ECO:0007669"/>
    <property type="project" value="TreeGrafter"/>
</dbReference>
<name>A0A0R3WIA3_HYDTA</name>
<gene>
    <name evidence="3" type="ORF">TTAC_LOCUS317</name>
</gene>
<evidence type="ECO:0000313" key="4">
    <source>
        <dbReference type="Proteomes" id="UP000274429"/>
    </source>
</evidence>
<dbReference type="Pfam" id="PF00595">
    <property type="entry name" value="PDZ"/>
    <property type="match status" value="1"/>
</dbReference>
<dbReference type="GO" id="GO:0016324">
    <property type="term" value="C:apical plasma membrane"/>
    <property type="evidence" value="ECO:0007669"/>
    <property type="project" value="TreeGrafter"/>
</dbReference>
<dbReference type="Gene3D" id="2.30.42.10">
    <property type="match status" value="1"/>
</dbReference>
<dbReference type="InterPro" id="IPR036034">
    <property type="entry name" value="PDZ_sf"/>
</dbReference>
<dbReference type="SMART" id="SM00228">
    <property type="entry name" value="PDZ"/>
    <property type="match status" value="1"/>
</dbReference>
<dbReference type="EMBL" id="UYWX01000023">
    <property type="protein sequence ID" value="VDM16238.1"/>
    <property type="molecule type" value="Genomic_DNA"/>
</dbReference>
<feature type="domain" description="PDZ" evidence="2">
    <location>
        <begin position="9"/>
        <end position="91"/>
    </location>
</feature>
<keyword evidence="4" id="KW-1185">Reference proteome</keyword>
<dbReference type="OrthoDB" id="10007415at2759"/>
<dbReference type="SUPFAM" id="SSF50156">
    <property type="entry name" value="PDZ domain-like"/>
    <property type="match status" value="1"/>
</dbReference>
<dbReference type="InterPro" id="IPR051067">
    <property type="entry name" value="NHER"/>
</dbReference>
<evidence type="ECO:0000259" key="2">
    <source>
        <dbReference type="PROSITE" id="PS50106"/>
    </source>
</evidence>
<proteinExistence type="predicted"/>
<evidence type="ECO:0000313" key="5">
    <source>
        <dbReference type="WBParaSite" id="TTAC_0000031601-mRNA-1"/>
    </source>
</evidence>
<dbReference type="WBParaSite" id="TTAC_0000031601-mRNA-1">
    <property type="protein sequence ID" value="TTAC_0000031601-mRNA-1"/>
    <property type="gene ID" value="TTAC_0000031601"/>
</dbReference>
<protein>
    <submittedName>
        <fullName evidence="5">PDZ domain-containing protein</fullName>
    </submittedName>
</protein>
<dbReference type="PANTHER" id="PTHR14191">
    <property type="entry name" value="PDZ DOMAIN CONTAINING PROTEIN"/>
    <property type="match status" value="1"/>
</dbReference>
<dbReference type="AlphaFoldDB" id="A0A0R3WIA3"/>
<accession>A0A0R3WIA3</accession>
<evidence type="ECO:0000313" key="3">
    <source>
        <dbReference type="EMBL" id="VDM16238.1"/>
    </source>
</evidence>
<reference evidence="3 4" key="2">
    <citation type="submission" date="2018-11" db="EMBL/GenBank/DDBJ databases">
        <authorList>
            <consortium name="Pathogen Informatics"/>
        </authorList>
    </citation>
    <scope>NUCLEOTIDE SEQUENCE [LARGE SCALE GENOMIC DNA]</scope>
</reference>
<dbReference type="PANTHER" id="PTHR14191:SF3">
    <property type="entry name" value="NA(+)_H(+) EXCHANGE REGULATORY COFACTOR-LIKE PROTEIN NRFL-1"/>
    <property type="match status" value="1"/>
</dbReference>
<keyword evidence="1" id="KW-0677">Repeat</keyword>
<organism evidence="5">
    <name type="scientific">Hydatigena taeniaeformis</name>
    <name type="common">Feline tapeworm</name>
    <name type="synonym">Taenia taeniaeformis</name>
    <dbReference type="NCBI Taxonomy" id="6205"/>
    <lineage>
        <taxon>Eukaryota</taxon>
        <taxon>Metazoa</taxon>
        <taxon>Spiralia</taxon>
        <taxon>Lophotrochozoa</taxon>
        <taxon>Platyhelminthes</taxon>
        <taxon>Cestoda</taxon>
        <taxon>Eucestoda</taxon>
        <taxon>Cyclophyllidea</taxon>
        <taxon>Taeniidae</taxon>
        <taxon>Hydatigera</taxon>
    </lineage>
</organism>
<dbReference type="InterPro" id="IPR001478">
    <property type="entry name" value="PDZ"/>
</dbReference>
<dbReference type="STRING" id="6205.A0A0R3WIA3"/>
<dbReference type="Proteomes" id="UP000274429">
    <property type="component" value="Unassembled WGS sequence"/>
</dbReference>
<dbReference type="PROSITE" id="PS50106">
    <property type="entry name" value="PDZ"/>
    <property type="match status" value="1"/>
</dbReference>
<dbReference type="GO" id="GO:0072659">
    <property type="term" value="P:protein localization to plasma membrane"/>
    <property type="evidence" value="ECO:0007669"/>
    <property type="project" value="TreeGrafter"/>
</dbReference>
<dbReference type="CDD" id="cd06768">
    <property type="entry name" value="PDZ_NHERF-like"/>
    <property type="match status" value="1"/>
</dbReference>